<evidence type="ECO:0000256" key="4">
    <source>
        <dbReference type="ARBA" id="ARBA00011335"/>
    </source>
</evidence>
<feature type="compositionally biased region" description="Polar residues" evidence="12">
    <location>
        <begin position="207"/>
        <end position="218"/>
    </location>
</feature>
<dbReference type="VEuPathDB" id="FungiDB:MCYG_01147"/>
<evidence type="ECO:0000256" key="10">
    <source>
        <dbReference type="ARBA" id="ARBA00032062"/>
    </source>
</evidence>
<dbReference type="RefSeq" id="XP_002851043.1">
    <property type="nucleotide sequence ID" value="XM_002850997.1"/>
</dbReference>
<reference evidence="14" key="1">
    <citation type="journal article" date="2012" name="MBio">
        <title>Comparative genome analysis of Trichophyton rubrum and related dermatophytes reveals candidate genes involved in infection.</title>
        <authorList>
            <person name="Martinez D.A."/>
            <person name="Oliver B.G."/>
            <person name="Graeser Y."/>
            <person name="Goldberg J.M."/>
            <person name="Li W."/>
            <person name="Martinez-Rossi N.M."/>
            <person name="Monod M."/>
            <person name="Shelest E."/>
            <person name="Barton R.C."/>
            <person name="Birch E."/>
            <person name="Brakhage A.A."/>
            <person name="Chen Z."/>
            <person name="Gurr S.J."/>
            <person name="Heiman D."/>
            <person name="Heitman J."/>
            <person name="Kosti I."/>
            <person name="Rossi A."/>
            <person name="Saif S."/>
            <person name="Samalova M."/>
            <person name="Saunders C.W."/>
            <person name="Shea T."/>
            <person name="Summerbell R.C."/>
            <person name="Xu J."/>
            <person name="Young S."/>
            <person name="Zeng Q."/>
            <person name="Birren B.W."/>
            <person name="Cuomo C.A."/>
            <person name="White T.C."/>
        </authorList>
    </citation>
    <scope>NUCLEOTIDE SEQUENCE [LARGE SCALE GENOMIC DNA]</scope>
    <source>
        <strain evidence="14">ATCC MYA-4605 / CBS 113480</strain>
    </source>
</reference>
<dbReference type="PANTHER" id="PTHR12154:SF4">
    <property type="entry name" value="UDP-N-ACETYLGLUCOSAMINE TRANSFERASE SUBUNIT ALG14 HOMOLOG"/>
    <property type="match status" value="1"/>
</dbReference>
<evidence type="ECO:0000313" key="13">
    <source>
        <dbReference type="EMBL" id="EEQ28259.1"/>
    </source>
</evidence>
<comment type="subcellular location">
    <subcellularLocation>
        <location evidence="1 11">Endoplasmic reticulum membrane</location>
        <topology evidence="1 11">Single-pass membrane protein</topology>
    </subcellularLocation>
    <subcellularLocation>
        <location evidence="2">Nucleus membrane</location>
        <topology evidence="2">Single-pass membrane protein</topology>
    </subcellularLocation>
</comment>
<sequence>MVFILTDDTKQLRMKGRDYIYKLISKESLIRGSSKAQDRQPCRPIHLLVVLGSGGHTEEMLSMLRHAKLDPTSYFKRTYIVSSGDSFSARKAVQYEKSIQSGRQTGREDANSNYSIVTVPRARKVHQSFLTAPLSTLQCFGFCMLVLMGRHPDQLTASSGACPGYPDIILTNGPGTGVCVVVAARLIRLFDQLVYRILPHAGSNITSPSESNLRSTLDSGPESHSQSGSSQAQRRETRRYLRTIFIESWARVTTVSLSGRILFPLVDRFLVQWEGLAGYSGWFGFGRKAEYVGNLLG</sequence>
<dbReference type="PANTHER" id="PTHR12154">
    <property type="entry name" value="GLYCOSYL TRANSFERASE-RELATED"/>
    <property type="match status" value="1"/>
</dbReference>
<accession>C5FEW5</accession>
<evidence type="ECO:0000256" key="3">
    <source>
        <dbReference type="ARBA" id="ARBA00009731"/>
    </source>
</evidence>
<comment type="similarity">
    <text evidence="3 11">Belongs to the ALG14 family.</text>
</comment>
<dbReference type="InterPro" id="IPR013969">
    <property type="entry name" value="Oligosacch_biosynth_Alg14"/>
</dbReference>
<keyword evidence="9" id="KW-0472">Membrane</keyword>
<dbReference type="GeneID" id="9228504"/>
<evidence type="ECO:0000256" key="7">
    <source>
        <dbReference type="ARBA" id="ARBA00022824"/>
    </source>
</evidence>
<evidence type="ECO:0000256" key="8">
    <source>
        <dbReference type="ARBA" id="ARBA00022989"/>
    </source>
</evidence>
<keyword evidence="7 11" id="KW-0256">Endoplasmic reticulum</keyword>
<protein>
    <recommendedName>
        <fullName evidence="5 11">UDP-N-acetylglucosamine transferase subunit ALG14</fullName>
    </recommendedName>
    <alternativeName>
        <fullName evidence="10 11">Asparagine-linked glycosylation protein 14</fullName>
    </alternativeName>
</protein>
<gene>
    <name evidence="11" type="primary">ALG14</name>
    <name evidence="13" type="ORF">MCYG_01147</name>
</gene>
<evidence type="ECO:0000256" key="2">
    <source>
        <dbReference type="ARBA" id="ARBA00004590"/>
    </source>
</evidence>
<evidence type="ECO:0000256" key="12">
    <source>
        <dbReference type="SAM" id="MobiDB-lite"/>
    </source>
</evidence>
<comment type="subunit">
    <text evidence="4 11">Heterodimer with ALG13 to form a functional enzyme.</text>
</comment>
<proteinExistence type="inferred from homology"/>
<dbReference type="Pfam" id="PF08660">
    <property type="entry name" value="Alg14"/>
    <property type="match status" value="1"/>
</dbReference>
<name>C5FEW5_ARTOC</name>
<feature type="compositionally biased region" description="Low complexity" evidence="12">
    <location>
        <begin position="219"/>
        <end position="231"/>
    </location>
</feature>
<evidence type="ECO:0000256" key="6">
    <source>
        <dbReference type="ARBA" id="ARBA00022692"/>
    </source>
</evidence>
<keyword evidence="6" id="KW-0812">Transmembrane</keyword>
<dbReference type="GO" id="GO:0004577">
    <property type="term" value="F:N-acetylglucosaminyldiphosphodolichol N-acetylglucosaminyltransferase activity"/>
    <property type="evidence" value="ECO:0007669"/>
    <property type="project" value="TreeGrafter"/>
</dbReference>
<dbReference type="HOGENOM" id="CLU_064541_0_0_1"/>
<dbReference type="eggNOG" id="KOG3339">
    <property type="taxonomic scope" value="Eukaryota"/>
</dbReference>
<evidence type="ECO:0000256" key="1">
    <source>
        <dbReference type="ARBA" id="ARBA00004389"/>
    </source>
</evidence>
<keyword evidence="14" id="KW-1185">Reference proteome</keyword>
<evidence type="ECO:0000256" key="5">
    <source>
        <dbReference type="ARBA" id="ARBA00017467"/>
    </source>
</evidence>
<dbReference type="GO" id="GO:0006488">
    <property type="term" value="P:dolichol-linked oligosaccharide biosynthetic process"/>
    <property type="evidence" value="ECO:0007669"/>
    <property type="project" value="InterPro"/>
</dbReference>
<dbReference type="AlphaFoldDB" id="C5FEW5"/>
<comment type="function">
    <text evidence="11">Involved in protein N-glycosylation. Essential for the second step of the dolichol-linked oligosaccharide pathway. Anchors the catalytic subunit ALG13 to the ER.</text>
</comment>
<evidence type="ECO:0000256" key="9">
    <source>
        <dbReference type="ARBA" id="ARBA00023136"/>
    </source>
</evidence>
<dbReference type="GO" id="GO:0043541">
    <property type="term" value="C:UDP-N-acetylglucosamine transferase complex"/>
    <property type="evidence" value="ECO:0007669"/>
    <property type="project" value="TreeGrafter"/>
</dbReference>
<organism evidence="13 14">
    <name type="scientific">Arthroderma otae (strain ATCC MYA-4605 / CBS 113480)</name>
    <name type="common">Microsporum canis</name>
    <dbReference type="NCBI Taxonomy" id="554155"/>
    <lineage>
        <taxon>Eukaryota</taxon>
        <taxon>Fungi</taxon>
        <taxon>Dikarya</taxon>
        <taxon>Ascomycota</taxon>
        <taxon>Pezizomycotina</taxon>
        <taxon>Eurotiomycetes</taxon>
        <taxon>Eurotiomycetidae</taxon>
        <taxon>Onygenales</taxon>
        <taxon>Arthrodermataceae</taxon>
        <taxon>Microsporum</taxon>
    </lineage>
</organism>
<keyword evidence="8" id="KW-1133">Transmembrane helix</keyword>
<feature type="region of interest" description="Disordered" evidence="12">
    <location>
        <begin position="207"/>
        <end position="235"/>
    </location>
</feature>
<keyword evidence="13" id="KW-0808">Transferase</keyword>
<evidence type="ECO:0000256" key="11">
    <source>
        <dbReference type="RuleBase" id="RU362127"/>
    </source>
</evidence>
<evidence type="ECO:0000313" key="14">
    <source>
        <dbReference type="Proteomes" id="UP000002035"/>
    </source>
</evidence>
<dbReference type="EMBL" id="DS995701">
    <property type="protein sequence ID" value="EEQ28259.1"/>
    <property type="molecule type" value="Genomic_DNA"/>
</dbReference>
<dbReference type="Proteomes" id="UP000002035">
    <property type="component" value="Unassembled WGS sequence"/>
</dbReference>
<dbReference type="GO" id="GO:0031965">
    <property type="term" value="C:nuclear membrane"/>
    <property type="evidence" value="ECO:0007669"/>
    <property type="project" value="UniProtKB-SubCell"/>
</dbReference>
<dbReference type="STRING" id="554155.C5FEW5"/>
<dbReference type="OMA" id="FSMLRRM"/>
<dbReference type="OrthoDB" id="37659at2759"/>